<evidence type="ECO:0000256" key="5">
    <source>
        <dbReference type="ARBA" id="ARBA00023136"/>
    </source>
</evidence>
<keyword evidence="5 7" id="KW-0472">Membrane</keyword>
<dbReference type="GO" id="GO:0016020">
    <property type="term" value="C:membrane"/>
    <property type="evidence" value="ECO:0007669"/>
    <property type="project" value="InterPro"/>
</dbReference>
<feature type="region of interest" description="Disordered" evidence="6">
    <location>
        <begin position="83"/>
        <end position="140"/>
    </location>
</feature>
<keyword evidence="3 7" id="KW-0812">Transmembrane</keyword>
<comment type="subcellular location">
    <subcellularLocation>
        <location evidence="1">Cell membrane</location>
    </subcellularLocation>
</comment>
<feature type="transmembrane region" description="Helical" evidence="7">
    <location>
        <begin position="12"/>
        <end position="29"/>
    </location>
</feature>
<feature type="compositionally biased region" description="Low complexity" evidence="6">
    <location>
        <begin position="117"/>
        <end position="129"/>
    </location>
</feature>
<feature type="compositionally biased region" description="Polar residues" evidence="6">
    <location>
        <begin position="130"/>
        <end position="140"/>
    </location>
</feature>
<dbReference type="AlphaFoldDB" id="Q4JMS3"/>
<accession>Q4JMS3</accession>
<proteinExistence type="predicted"/>
<evidence type="ECO:0000256" key="6">
    <source>
        <dbReference type="SAM" id="MobiDB-lite"/>
    </source>
</evidence>
<name>Q4JMS3_9BACT</name>
<dbReference type="Pfam" id="PF04347">
    <property type="entry name" value="FliO"/>
    <property type="match status" value="1"/>
</dbReference>
<keyword evidence="4 7" id="KW-1133">Transmembrane helix</keyword>
<evidence type="ECO:0000256" key="3">
    <source>
        <dbReference type="ARBA" id="ARBA00022692"/>
    </source>
</evidence>
<keyword evidence="2" id="KW-1003">Cell membrane</keyword>
<dbReference type="EMBL" id="DQ068068">
    <property type="protein sequence ID" value="AAY87240.1"/>
    <property type="molecule type" value="Genomic_DNA"/>
</dbReference>
<evidence type="ECO:0008006" key="9">
    <source>
        <dbReference type="Google" id="ProtNLM"/>
    </source>
</evidence>
<sequence>MPVQPVISMDQIVIIVAFLMMLFLLMWFVKRNRGGIAGRLNPARRMQHIEDMSLAPQQRLHLIEVDGRTFLVHAGKGHAATFMPVDGTSQGVDRLPPATRRKGTTAEAKPGKEAPAKPKSAFAAAVAQARRNNPSLRLGK</sequence>
<evidence type="ECO:0000256" key="2">
    <source>
        <dbReference type="ARBA" id="ARBA00022475"/>
    </source>
</evidence>
<dbReference type="InterPro" id="IPR022781">
    <property type="entry name" value="Flagellar_biosynth_FliO"/>
</dbReference>
<evidence type="ECO:0000313" key="8">
    <source>
        <dbReference type="EMBL" id="AAY87240.1"/>
    </source>
</evidence>
<evidence type="ECO:0000256" key="4">
    <source>
        <dbReference type="ARBA" id="ARBA00022989"/>
    </source>
</evidence>
<evidence type="ECO:0000256" key="7">
    <source>
        <dbReference type="SAM" id="Phobius"/>
    </source>
</evidence>
<organism evidence="8">
    <name type="scientific">uncultured bacterium BAC17H8</name>
    <dbReference type="NCBI Taxonomy" id="332980"/>
    <lineage>
        <taxon>Bacteria</taxon>
        <taxon>environmental samples</taxon>
    </lineage>
</organism>
<reference evidence="8" key="1">
    <citation type="journal article" date="2005" name="PLoS Biol.">
        <title>New insights into metabolic properties of marine bacteria encoding proteorhodopsins.</title>
        <authorList>
            <person name="Sabehi G."/>
            <person name="Loy A."/>
            <person name="Jung K.H."/>
            <person name="Partha R."/>
            <person name="Spudich J.L."/>
            <person name="Isaacson T."/>
            <person name="Hirschberg J."/>
            <person name="Wagner M."/>
            <person name="Beja O."/>
        </authorList>
    </citation>
    <scope>NUCLEOTIDE SEQUENCE</scope>
</reference>
<protein>
    <recommendedName>
        <fullName evidence="9">Flagellar protein</fullName>
    </recommendedName>
</protein>
<dbReference type="GO" id="GO:0044781">
    <property type="term" value="P:bacterial-type flagellum organization"/>
    <property type="evidence" value="ECO:0007669"/>
    <property type="project" value="InterPro"/>
</dbReference>
<evidence type="ECO:0000256" key="1">
    <source>
        <dbReference type="ARBA" id="ARBA00004236"/>
    </source>
</evidence>